<name>A0ABT9JPK0_9PROT</name>
<dbReference type="EMBL" id="JAVCAP010000001">
    <property type="protein sequence ID" value="MDP8566492.1"/>
    <property type="molecule type" value="Genomic_DNA"/>
</dbReference>
<evidence type="ECO:0000313" key="4">
    <source>
        <dbReference type="Proteomes" id="UP001225906"/>
    </source>
</evidence>
<keyword evidence="1" id="KW-0560">Oxidoreductase</keyword>
<dbReference type="InterPro" id="IPR006076">
    <property type="entry name" value="FAD-dep_OxRdtase"/>
</dbReference>
<gene>
    <name evidence="3" type="ORF">Q9291_01395</name>
</gene>
<reference evidence="4" key="1">
    <citation type="journal article" date="2019" name="Int. J. Syst. Evol. Microbiol.">
        <title>The Global Catalogue of Microorganisms (GCM) 10K type strain sequencing project: providing services to taxonomists for standard genome sequencing and annotation.</title>
        <authorList>
            <consortium name="The Broad Institute Genomics Platform"/>
            <consortium name="The Broad Institute Genome Sequencing Center for Infectious Disease"/>
            <person name="Wu L."/>
            <person name="Ma J."/>
        </authorList>
    </citation>
    <scope>NUCLEOTIDE SEQUENCE [LARGE SCALE GENOMIC DNA]</scope>
    <source>
        <strain evidence="4">VKM B-3159</strain>
    </source>
</reference>
<organism evidence="3 4">
    <name type="scientific">Methylophilus aquaticus</name>
    <dbReference type="NCBI Taxonomy" id="1971610"/>
    <lineage>
        <taxon>Bacteria</taxon>
        <taxon>Pseudomonadati</taxon>
        <taxon>Pseudomonadota</taxon>
        <taxon>Betaproteobacteria</taxon>
        <taxon>Nitrosomonadales</taxon>
        <taxon>Methylophilaceae</taxon>
        <taxon>Methylophilus</taxon>
    </lineage>
</organism>
<dbReference type="Proteomes" id="UP001225906">
    <property type="component" value="Unassembled WGS sequence"/>
</dbReference>
<dbReference type="PANTHER" id="PTHR13847">
    <property type="entry name" value="SARCOSINE DEHYDROGENASE-RELATED"/>
    <property type="match status" value="1"/>
</dbReference>
<feature type="domain" description="FAD dependent oxidoreductase" evidence="2">
    <location>
        <begin position="6"/>
        <end position="334"/>
    </location>
</feature>
<dbReference type="SUPFAM" id="SSF51971">
    <property type="entry name" value="Nucleotide-binding domain"/>
    <property type="match status" value="1"/>
</dbReference>
<keyword evidence="4" id="KW-1185">Reference proteome</keyword>
<dbReference type="InterPro" id="IPR036188">
    <property type="entry name" value="FAD/NAD-bd_sf"/>
</dbReference>
<dbReference type="RefSeq" id="WP_306388188.1">
    <property type="nucleotide sequence ID" value="NZ_JAVCAP010000001.1"/>
</dbReference>
<evidence type="ECO:0000256" key="1">
    <source>
        <dbReference type="ARBA" id="ARBA00023002"/>
    </source>
</evidence>
<dbReference type="SUPFAM" id="SSF54373">
    <property type="entry name" value="FAD-linked reductases, C-terminal domain"/>
    <property type="match status" value="1"/>
</dbReference>
<accession>A0ABT9JPK0</accession>
<dbReference type="Gene3D" id="3.50.50.60">
    <property type="entry name" value="FAD/NAD(P)-binding domain"/>
    <property type="match status" value="1"/>
</dbReference>
<proteinExistence type="predicted"/>
<sequence length="338" mass="37226">MSKPTVMVVGGGIVGCMTAMQLHKQGFAVTLVERNVIAAQTSGESSWAGAGIAFPLLPWFYQDVVNTLALAGALAYPAVSAELFAETGINPECTRSGMLIQPPFDLARAMDWCTRFGLAYQQQGDKLLIPEVVQIRNPRLLQSLKAWLMKQGVELRERTQLMPLQEGHSTIHGWQTTHGETLKADVYVVTSGAWSFELLKQTALQLDIKPMRGQMLLYQMAPGLLPHILYRDGFYMLQRRDGHLLAGSSLEDVGFDTGVTDCMRLEMLQKAEALLPALRGQPVIKHWSGLRPGTPHNIPTIGQHPHINNLYLNTGHFRYGVTMAPECARQIAALISGA</sequence>
<evidence type="ECO:0000259" key="2">
    <source>
        <dbReference type="Pfam" id="PF01266"/>
    </source>
</evidence>
<protein>
    <submittedName>
        <fullName evidence="3">FAD-dependent oxidoreductase</fullName>
    </submittedName>
</protein>
<dbReference type="PROSITE" id="PS51257">
    <property type="entry name" value="PROKAR_LIPOPROTEIN"/>
    <property type="match status" value="1"/>
</dbReference>
<comment type="caution">
    <text evidence="3">The sequence shown here is derived from an EMBL/GenBank/DDBJ whole genome shotgun (WGS) entry which is preliminary data.</text>
</comment>
<evidence type="ECO:0000313" key="3">
    <source>
        <dbReference type="EMBL" id="MDP8566492.1"/>
    </source>
</evidence>
<dbReference type="Pfam" id="PF01266">
    <property type="entry name" value="DAO"/>
    <property type="match status" value="1"/>
</dbReference>
<dbReference type="PANTHER" id="PTHR13847:SF289">
    <property type="entry name" value="GLYCINE OXIDASE"/>
    <property type="match status" value="1"/>
</dbReference>
<dbReference type="Gene3D" id="3.30.9.10">
    <property type="entry name" value="D-Amino Acid Oxidase, subunit A, domain 2"/>
    <property type="match status" value="1"/>
</dbReference>